<dbReference type="InterPro" id="IPR015421">
    <property type="entry name" value="PyrdxlP-dep_Trfase_major"/>
</dbReference>
<evidence type="ECO:0000256" key="9">
    <source>
        <dbReference type="ARBA" id="ARBA00022989"/>
    </source>
</evidence>
<evidence type="ECO:0000256" key="1">
    <source>
        <dbReference type="ARBA" id="ARBA00001933"/>
    </source>
</evidence>
<evidence type="ECO:0000256" key="16">
    <source>
        <dbReference type="PIRSR" id="PIRSR602129-50"/>
    </source>
</evidence>
<evidence type="ECO:0000256" key="12">
    <source>
        <dbReference type="ARBA" id="ARBA00023239"/>
    </source>
</evidence>
<dbReference type="InterPro" id="IPR050477">
    <property type="entry name" value="GrpII_AminoAcid_Decarb"/>
</dbReference>
<comment type="caution">
    <text evidence="19">The sequence shown here is derived from an EMBL/GenBank/DDBJ whole genome shotgun (WGS) entry which is preliminary data.</text>
</comment>
<keyword evidence="6" id="KW-0256">Endoplasmic reticulum</keyword>
<evidence type="ECO:0000256" key="11">
    <source>
        <dbReference type="ARBA" id="ARBA00023136"/>
    </source>
</evidence>
<protein>
    <recommendedName>
        <fullName evidence="14">sphinganine-1-phosphate aldolase</fullName>
        <ecNumber evidence="14">4.1.2.27</ecNumber>
    </recommendedName>
    <alternativeName>
        <fullName evidence="15">Sphingosine-1-phosphate aldolase</fullName>
    </alternativeName>
</protein>
<keyword evidence="9" id="KW-1133">Transmembrane helix</keyword>
<evidence type="ECO:0000256" key="3">
    <source>
        <dbReference type="ARBA" id="ARBA00004760"/>
    </source>
</evidence>
<evidence type="ECO:0000256" key="4">
    <source>
        <dbReference type="ARBA" id="ARBA00004991"/>
    </source>
</evidence>
<dbReference type="InterPro" id="IPR015424">
    <property type="entry name" value="PyrdxlP-dep_Trfase"/>
</dbReference>
<evidence type="ECO:0000313" key="19">
    <source>
        <dbReference type="EMBL" id="CAL4084712.1"/>
    </source>
</evidence>
<dbReference type="FunFam" id="3.40.640.10:FF:000020">
    <property type="entry name" value="sphingosine-1-phosphate lyase 1"/>
    <property type="match status" value="1"/>
</dbReference>
<dbReference type="Gene3D" id="6.10.140.2150">
    <property type="match status" value="1"/>
</dbReference>
<proteinExistence type="inferred from homology"/>
<accession>A0AAV2QIW7</accession>
<dbReference type="Gene3D" id="3.40.640.10">
    <property type="entry name" value="Type I PLP-dependent aspartate aminotransferase-like (Major domain)"/>
    <property type="match status" value="1"/>
</dbReference>
<comment type="pathway">
    <text evidence="4">Sphingolipid metabolism.</text>
</comment>
<comment type="similarity">
    <text evidence="13">Belongs to the group II decarboxylase family. Sphingosine-1-phosphate lyase subfamily.</text>
</comment>
<dbReference type="SUPFAM" id="SSF53383">
    <property type="entry name" value="PLP-dependent transferases"/>
    <property type="match status" value="1"/>
</dbReference>
<evidence type="ECO:0000256" key="17">
    <source>
        <dbReference type="RuleBase" id="RU000382"/>
    </source>
</evidence>
<evidence type="ECO:0000256" key="6">
    <source>
        <dbReference type="ARBA" id="ARBA00022824"/>
    </source>
</evidence>
<dbReference type="FunFam" id="3.90.1150.10:FF:000247">
    <property type="entry name" value="Sphingosine phosphate lyase, putative"/>
    <property type="match status" value="1"/>
</dbReference>
<reference evidence="19 20" key="1">
    <citation type="submission" date="2024-05" db="EMBL/GenBank/DDBJ databases">
        <authorList>
            <person name="Wallberg A."/>
        </authorList>
    </citation>
    <scope>NUCLEOTIDE SEQUENCE [LARGE SCALE GENOMIC DNA]</scope>
</reference>
<keyword evidence="20" id="KW-1185">Reference proteome</keyword>
<keyword evidence="11" id="KW-0472">Membrane</keyword>
<dbReference type="Pfam" id="PF00282">
    <property type="entry name" value="Pyridoxal_deC"/>
    <property type="match status" value="1"/>
</dbReference>
<dbReference type="Gene3D" id="3.90.1150.10">
    <property type="entry name" value="Aspartate Aminotransferase, domain 1"/>
    <property type="match status" value="1"/>
</dbReference>
<evidence type="ECO:0000256" key="13">
    <source>
        <dbReference type="ARBA" id="ARBA00038302"/>
    </source>
</evidence>
<keyword evidence="12 17" id="KW-0456">Lyase</keyword>
<dbReference type="GO" id="GO:0030170">
    <property type="term" value="F:pyridoxal phosphate binding"/>
    <property type="evidence" value="ECO:0007669"/>
    <property type="project" value="InterPro"/>
</dbReference>
<evidence type="ECO:0000256" key="10">
    <source>
        <dbReference type="ARBA" id="ARBA00023098"/>
    </source>
</evidence>
<keyword evidence="7 16" id="KW-0663">Pyridoxal phosphate</keyword>
<evidence type="ECO:0000256" key="7">
    <source>
        <dbReference type="ARBA" id="ARBA00022898"/>
    </source>
</evidence>
<keyword evidence="8" id="KW-0746">Sphingolipid metabolism</keyword>
<dbReference type="FunFam" id="6.10.140.2150:FF:000001">
    <property type="entry name" value="Sphingosine-1-phosphate lyase 1"/>
    <property type="match status" value="1"/>
</dbReference>
<dbReference type="PANTHER" id="PTHR42735:SF6">
    <property type="entry name" value="SPHINGOSINE-1-PHOSPHATE LYASE 1"/>
    <property type="match status" value="1"/>
</dbReference>
<comment type="subcellular location">
    <subcellularLocation>
        <location evidence="2">Endoplasmic reticulum membrane</location>
        <topology evidence="2">Single-pass membrane protein</topology>
    </subcellularLocation>
</comment>
<dbReference type="AlphaFoldDB" id="A0AAV2QIW7"/>
<comment type="pathway">
    <text evidence="3">Lipid metabolism; sphingolipid metabolism.</text>
</comment>
<feature type="modified residue" description="N6-(pyridoxal phosphate)lysine" evidence="16">
    <location>
        <position position="341"/>
    </location>
</feature>
<evidence type="ECO:0000256" key="5">
    <source>
        <dbReference type="ARBA" id="ARBA00022692"/>
    </source>
</evidence>
<keyword evidence="10" id="KW-0443">Lipid metabolism</keyword>
<dbReference type="Proteomes" id="UP001497623">
    <property type="component" value="Unassembled WGS sequence"/>
</dbReference>
<evidence type="ECO:0000313" key="20">
    <source>
        <dbReference type="Proteomes" id="UP001497623"/>
    </source>
</evidence>
<comment type="cofactor">
    <cofactor evidence="1 16 17">
        <name>pyridoxal 5'-phosphate</name>
        <dbReference type="ChEBI" id="CHEBI:597326"/>
    </cofactor>
</comment>
<evidence type="ECO:0000256" key="18">
    <source>
        <dbReference type="SAM" id="MobiDB-lite"/>
    </source>
</evidence>
<dbReference type="EMBL" id="CAXKWB010006864">
    <property type="protein sequence ID" value="CAL4084712.1"/>
    <property type="molecule type" value="Genomic_DNA"/>
</dbReference>
<organism evidence="19 20">
    <name type="scientific">Meganyctiphanes norvegica</name>
    <name type="common">Northern krill</name>
    <name type="synonym">Thysanopoda norvegica</name>
    <dbReference type="NCBI Taxonomy" id="48144"/>
    <lineage>
        <taxon>Eukaryota</taxon>
        <taxon>Metazoa</taxon>
        <taxon>Ecdysozoa</taxon>
        <taxon>Arthropoda</taxon>
        <taxon>Crustacea</taxon>
        <taxon>Multicrustacea</taxon>
        <taxon>Malacostraca</taxon>
        <taxon>Eumalacostraca</taxon>
        <taxon>Eucarida</taxon>
        <taxon>Euphausiacea</taxon>
        <taxon>Euphausiidae</taxon>
        <taxon>Meganyctiphanes</taxon>
    </lineage>
</organism>
<evidence type="ECO:0000256" key="2">
    <source>
        <dbReference type="ARBA" id="ARBA00004389"/>
    </source>
</evidence>
<dbReference type="GO" id="GO:0008117">
    <property type="term" value="F:sphinganine-1-phosphate aldolase activity"/>
    <property type="evidence" value="ECO:0007669"/>
    <property type="project" value="UniProtKB-EC"/>
</dbReference>
<dbReference type="GO" id="GO:0030149">
    <property type="term" value="P:sphingolipid catabolic process"/>
    <property type="evidence" value="ECO:0007669"/>
    <property type="project" value="TreeGrafter"/>
</dbReference>
<gene>
    <name evidence="19" type="ORF">MNOR_LOCUS12494</name>
</gene>
<name>A0AAV2QIW7_MEGNR</name>
<evidence type="ECO:0000256" key="15">
    <source>
        <dbReference type="ARBA" id="ARBA00042568"/>
    </source>
</evidence>
<dbReference type="EC" id="4.1.2.27" evidence="14"/>
<dbReference type="InterPro" id="IPR002129">
    <property type="entry name" value="PyrdxlP-dep_de-COase"/>
</dbReference>
<keyword evidence="5" id="KW-0812">Transmembrane</keyword>
<evidence type="ECO:0000256" key="14">
    <source>
        <dbReference type="ARBA" id="ARBA00038965"/>
    </source>
</evidence>
<sequence length="564" mass="62452">MMEVAHHYVVVGQDYINGLCEGKPAWEIVVKTATATIVIYYLKDFLWQDVSLFERGKRTFFRLARKIPAVRDKIKEEISKIELDMTKEMNENINNGDYIISLPQTGMSNEQILAETAKYTAYGKYNWKMGSSSGTVYNCNSALTDLMTKVYGMSAWTNPLHPDVFPGVRKMEAEVIKMVCTMFNGGPEACGTMTSGGTESIILACKAYRDWAINVRGIKRPEMVVPSTVHAAFDKGAALLNMNIKHVPVDPVTMKVDVAAMKRMISRRTCMIVGSAPQFPHGVIDDIEAIGALGEKYGIPVHVDACLGGFLIPFMEDAGYKLPLFDFRAAGVTSISCDTHKYGYAPKGSSVIMYKEPSWRRHQFFVTPNWPGGIYATATIAGSRSGAIVAACWASMVYHGRHGYVTYTKKILQTAKKIEESCNKIQGIFVLGKPDVSVVALGSEDFNIYQIADEMTQRGWNLNALQFPSCIHIAVTTLHTEEGVAERFCNDLQEIVAKFFKDPPKDGGGSAAIYGMAQSIPDRSLVNEIAWCYLDSVYSTEKSQEEEESSEHKLNGDVKINGKP</sequence>
<dbReference type="GO" id="GO:0019752">
    <property type="term" value="P:carboxylic acid metabolic process"/>
    <property type="evidence" value="ECO:0007669"/>
    <property type="project" value="InterPro"/>
</dbReference>
<feature type="region of interest" description="Disordered" evidence="18">
    <location>
        <begin position="541"/>
        <end position="564"/>
    </location>
</feature>
<dbReference type="PANTHER" id="PTHR42735">
    <property type="match status" value="1"/>
</dbReference>
<dbReference type="InterPro" id="IPR015422">
    <property type="entry name" value="PyrdxlP-dep_Trfase_small"/>
</dbReference>
<evidence type="ECO:0000256" key="8">
    <source>
        <dbReference type="ARBA" id="ARBA00022919"/>
    </source>
</evidence>
<dbReference type="CDD" id="cd06450">
    <property type="entry name" value="DOPA_deC_like"/>
    <property type="match status" value="1"/>
</dbReference>
<dbReference type="GO" id="GO:0005789">
    <property type="term" value="C:endoplasmic reticulum membrane"/>
    <property type="evidence" value="ECO:0007669"/>
    <property type="project" value="UniProtKB-SubCell"/>
</dbReference>